<dbReference type="SUPFAM" id="SSF52172">
    <property type="entry name" value="CheY-like"/>
    <property type="match status" value="1"/>
</dbReference>
<dbReference type="GO" id="GO:0000160">
    <property type="term" value="P:phosphorelay signal transduction system"/>
    <property type="evidence" value="ECO:0007669"/>
    <property type="project" value="InterPro"/>
</dbReference>
<accession>A0A7Y0HHA3</accession>
<organism evidence="4 5">
    <name type="scientific">Pacificispira spongiicola</name>
    <dbReference type="NCBI Taxonomy" id="2729598"/>
    <lineage>
        <taxon>Bacteria</taxon>
        <taxon>Pseudomonadati</taxon>
        <taxon>Pseudomonadota</taxon>
        <taxon>Alphaproteobacteria</taxon>
        <taxon>Rhodospirillales</taxon>
        <taxon>Rhodospirillaceae</taxon>
        <taxon>Pacificispira</taxon>
    </lineage>
</organism>
<evidence type="ECO:0000259" key="3">
    <source>
        <dbReference type="PROSITE" id="PS50110"/>
    </source>
</evidence>
<dbReference type="SMART" id="SM00448">
    <property type="entry name" value="REC"/>
    <property type="match status" value="1"/>
</dbReference>
<gene>
    <name evidence="4" type="ORF">HH303_18600</name>
</gene>
<feature type="modified residue" description="4-aspartylphosphate" evidence="2">
    <location>
        <position position="67"/>
    </location>
</feature>
<dbReference type="InterPro" id="IPR011006">
    <property type="entry name" value="CheY-like_superfamily"/>
</dbReference>
<dbReference type="PROSITE" id="PS50110">
    <property type="entry name" value="RESPONSE_REGULATORY"/>
    <property type="match status" value="1"/>
</dbReference>
<dbReference type="InterPro" id="IPR001789">
    <property type="entry name" value="Sig_transdc_resp-reg_receiver"/>
</dbReference>
<dbReference type="PANTHER" id="PTHR44591:SF3">
    <property type="entry name" value="RESPONSE REGULATORY DOMAIN-CONTAINING PROTEIN"/>
    <property type="match status" value="1"/>
</dbReference>
<name>A0A7Y0HHA3_9PROT</name>
<dbReference type="Gene3D" id="3.40.50.2300">
    <property type="match status" value="1"/>
</dbReference>
<dbReference type="InterPro" id="IPR050595">
    <property type="entry name" value="Bact_response_regulator"/>
</dbReference>
<keyword evidence="5" id="KW-1185">Reference proteome</keyword>
<evidence type="ECO:0000313" key="5">
    <source>
        <dbReference type="Proteomes" id="UP000539372"/>
    </source>
</evidence>
<dbReference type="AlphaFoldDB" id="A0A7Y0HHA3"/>
<dbReference type="EMBL" id="JABBNT010000006">
    <property type="protein sequence ID" value="NMM46508.1"/>
    <property type="molecule type" value="Genomic_DNA"/>
</dbReference>
<evidence type="ECO:0000313" key="4">
    <source>
        <dbReference type="EMBL" id="NMM46508.1"/>
    </source>
</evidence>
<dbReference type="Pfam" id="PF00072">
    <property type="entry name" value="Response_reg"/>
    <property type="match status" value="1"/>
</dbReference>
<keyword evidence="1 2" id="KW-0597">Phosphoprotein</keyword>
<feature type="domain" description="Response regulatory" evidence="3">
    <location>
        <begin position="13"/>
        <end position="137"/>
    </location>
</feature>
<reference evidence="4 5" key="1">
    <citation type="submission" date="2020-04" db="EMBL/GenBank/DDBJ databases">
        <title>Rhodospirillaceae bacterium KN72 isolated from deep sea.</title>
        <authorList>
            <person name="Zhang D.-C."/>
        </authorList>
    </citation>
    <scope>NUCLEOTIDE SEQUENCE [LARGE SCALE GENOMIC DNA]</scope>
    <source>
        <strain evidence="4 5">KN72</strain>
    </source>
</reference>
<dbReference type="RefSeq" id="WP_169626906.1">
    <property type="nucleotide sequence ID" value="NZ_JABBNT010000006.1"/>
</dbReference>
<comment type="caution">
    <text evidence="4">The sequence shown here is derived from an EMBL/GenBank/DDBJ whole genome shotgun (WGS) entry which is preliminary data.</text>
</comment>
<proteinExistence type="predicted"/>
<evidence type="ECO:0000256" key="1">
    <source>
        <dbReference type="ARBA" id="ARBA00022553"/>
    </source>
</evidence>
<dbReference type="PANTHER" id="PTHR44591">
    <property type="entry name" value="STRESS RESPONSE REGULATOR PROTEIN 1"/>
    <property type="match status" value="1"/>
</dbReference>
<protein>
    <submittedName>
        <fullName evidence="4">Response regulator</fullName>
    </submittedName>
</protein>
<dbReference type="Proteomes" id="UP000539372">
    <property type="component" value="Unassembled WGS sequence"/>
</dbReference>
<evidence type="ECO:0000256" key="2">
    <source>
        <dbReference type="PROSITE-ProRule" id="PRU00169"/>
    </source>
</evidence>
<sequence>MAFQSTRTGFIVKILLVEDLEADAILLSDALSAVGHSVEHYVNGREFCDKLQNLVSANPTSTVLVLDLIMPEKDGYEVIREIGNVGLKLPTILMTAQDGDYLSTFELLSEAFGIPILAHFRKPVKISELIAAISDAR</sequence>